<comment type="similarity">
    <text evidence="1">Belongs to the TRAFAC class translation factor GTPase superfamily. Classic translation factor GTPase family. IF-2 subfamily.</text>
</comment>
<sequence>MQRSSILARTLLGFRHHCRPVEVKMLQTTARVFAKPGKRGKRKFVDAVIVKTTKSTKRTIDIYNYMTISELAKSLNVDIDSVGERLMELDLKFADSLDDEFVLDKENTLHIVSAFGGKPRLVPRPRLAEDNDEAQLDLLPPVDPAECVRRPPVVTIMGHVDHGKTTLLDSLRNSRIAEGEFGGITQHIGAFSVNLSSAKQSVTFLDTPGHAAFGQMRSRGAMATDIVILVVAADDGVKEQTIESIKYARQAGVAMIVAINKCDKPNADPARAKRSLLEHDVVTEDLGGDIQAVEISALHGTNLDALQEAILLQADFLELKSTEKGPVEGVVIESTNIQGIGKVCTMIVQRGTLRKGSVLVAGDCWGRVRSLTDEFGRTINEAGPSRPVRISGWRDDLPSPGDTIQQIESEQKAQKVVAARKRKQMEEKAVTDWKAIEVQREKERELYLANRQRLLNRGIRYGSTLRRIVHKEQQIFKDTVRTHPLLRILLRSDVDGTLEAILNVLETYDSDSQCEMQLVDFGVGPPNDKDIELASESNAIVYCFNTKMSPLVRQLADQKNVRVEHHNVIYRLVESVKNELSALIPPVEELKQVAEGHVLKEFLISDRGRKRQPIAGVLVDWGTFNRNHLFRFLRGSTTIYEGEVESMKAGPEVVNTAKTNTEIGVALTDKSIRFEEDDIIEVYERIQMPQCVTWNPRGF</sequence>
<protein>
    <submittedName>
        <fullName evidence="9">Tr-type G domain-containing protein</fullName>
    </submittedName>
</protein>
<dbReference type="NCBIfam" id="TIGR00231">
    <property type="entry name" value="small_GTP"/>
    <property type="match status" value="1"/>
</dbReference>
<feature type="domain" description="Tr-type G" evidence="7">
    <location>
        <begin position="149"/>
        <end position="320"/>
    </location>
</feature>
<dbReference type="InterPro" id="IPR053905">
    <property type="entry name" value="EF-G-like_DII"/>
</dbReference>
<evidence type="ECO:0000313" key="8">
    <source>
        <dbReference type="Proteomes" id="UP000095287"/>
    </source>
</evidence>
<dbReference type="SUPFAM" id="SSF52156">
    <property type="entry name" value="Initiation factor IF2/eIF5b, domain 3"/>
    <property type="match status" value="1"/>
</dbReference>
<organism evidence="8 9">
    <name type="scientific">Steinernema glaseri</name>
    <dbReference type="NCBI Taxonomy" id="37863"/>
    <lineage>
        <taxon>Eukaryota</taxon>
        <taxon>Metazoa</taxon>
        <taxon>Ecdysozoa</taxon>
        <taxon>Nematoda</taxon>
        <taxon>Chromadorea</taxon>
        <taxon>Rhabditida</taxon>
        <taxon>Tylenchina</taxon>
        <taxon>Panagrolaimomorpha</taxon>
        <taxon>Strongyloidoidea</taxon>
        <taxon>Steinernematidae</taxon>
        <taxon>Steinernema</taxon>
    </lineage>
</organism>
<dbReference type="PROSITE" id="PS51722">
    <property type="entry name" value="G_TR_2"/>
    <property type="match status" value="1"/>
</dbReference>
<dbReference type="GO" id="GO:0005737">
    <property type="term" value="C:cytoplasm"/>
    <property type="evidence" value="ECO:0007669"/>
    <property type="project" value="TreeGrafter"/>
</dbReference>
<evidence type="ECO:0000313" key="9">
    <source>
        <dbReference type="WBParaSite" id="L893_g6435.t1"/>
    </source>
</evidence>
<keyword evidence="8" id="KW-1185">Reference proteome</keyword>
<dbReference type="InterPro" id="IPR015760">
    <property type="entry name" value="TIF_IF2"/>
</dbReference>
<dbReference type="WBParaSite" id="L893_g6435.t1">
    <property type="protein sequence ID" value="L893_g6435.t1"/>
    <property type="gene ID" value="L893_g6435"/>
</dbReference>
<dbReference type="Gene3D" id="3.40.50.10050">
    <property type="entry name" value="Translation initiation factor IF- 2, domain 3"/>
    <property type="match status" value="1"/>
</dbReference>
<dbReference type="FunFam" id="3.40.50.300:FF:000019">
    <property type="entry name" value="Translation initiation factor IF-2"/>
    <property type="match status" value="1"/>
</dbReference>
<dbReference type="GO" id="GO:0003924">
    <property type="term" value="F:GTPase activity"/>
    <property type="evidence" value="ECO:0007669"/>
    <property type="project" value="InterPro"/>
</dbReference>
<evidence type="ECO:0000256" key="5">
    <source>
        <dbReference type="ARBA" id="ARBA00023134"/>
    </source>
</evidence>
<reference evidence="9" key="1">
    <citation type="submission" date="2016-11" db="UniProtKB">
        <authorList>
            <consortium name="WormBaseParasite"/>
        </authorList>
    </citation>
    <scope>IDENTIFICATION</scope>
</reference>
<dbReference type="FunFam" id="2.40.30.10:FF:000007">
    <property type="entry name" value="Translation initiation factor IF-2"/>
    <property type="match status" value="1"/>
</dbReference>
<dbReference type="PANTHER" id="PTHR43381">
    <property type="entry name" value="TRANSLATION INITIATION FACTOR IF-2-RELATED"/>
    <property type="match status" value="1"/>
</dbReference>
<dbReference type="InterPro" id="IPR044145">
    <property type="entry name" value="IF2_II"/>
</dbReference>
<dbReference type="Gene3D" id="2.40.30.10">
    <property type="entry name" value="Translation factors"/>
    <property type="match status" value="2"/>
</dbReference>
<dbReference type="CDD" id="cd01887">
    <property type="entry name" value="IF2_eIF5B"/>
    <property type="match status" value="1"/>
</dbReference>
<dbReference type="InterPro" id="IPR005225">
    <property type="entry name" value="Small_GTP-bd"/>
</dbReference>
<dbReference type="InterPro" id="IPR036925">
    <property type="entry name" value="TIF_IF2_dom3_sf"/>
</dbReference>
<dbReference type="Proteomes" id="UP000095287">
    <property type="component" value="Unplaced"/>
</dbReference>
<dbReference type="AlphaFoldDB" id="A0A1I8AIX7"/>
<evidence type="ECO:0000256" key="4">
    <source>
        <dbReference type="ARBA" id="ARBA00022917"/>
    </source>
</evidence>
<dbReference type="PANTHER" id="PTHR43381:SF20">
    <property type="entry name" value="TRANSLATION INITIATION FACTOR IF-2, MITOCHONDRIAL"/>
    <property type="match status" value="1"/>
</dbReference>
<dbReference type="Pfam" id="PF11987">
    <property type="entry name" value="IF-2"/>
    <property type="match status" value="1"/>
</dbReference>
<evidence type="ECO:0000256" key="6">
    <source>
        <dbReference type="ARBA" id="ARBA00025162"/>
    </source>
</evidence>
<dbReference type="Pfam" id="PF22042">
    <property type="entry name" value="EF-G_D2"/>
    <property type="match status" value="1"/>
</dbReference>
<dbReference type="InterPro" id="IPR027417">
    <property type="entry name" value="P-loop_NTPase"/>
</dbReference>
<dbReference type="InterPro" id="IPR000795">
    <property type="entry name" value="T_Tr_GTP-bd_dom"/>
</dbReference>
<keyword evidence="3" id="KW-0547">Nucleotide-binding</keyword>
<dbReference type="SUPFAM" id="SSF50447">
    <property type="entry name" value="Translation proteins"/>
    <property type="match status" value="2"/>
</dbReference>
<dbReference type="CDD" id="cd03702">
    <property type="entry name" value="IF2_mtIF2_II"/>
    <property type="match status" value="1"/>
</dbReference>
<name>A0A1I8AIX7_9BILA</name>
<evidence type="ECO:0000259" key="7">
    <source>
        <dbReference type="PROSITE" id="PS51722"/>
    </source>
</evidence>
<keyword evidence="4" id="KW-0648">Protein biosynthesis</keyword>
<keyword evidence="2" id="KW-0396">Initiation factor</keyword>
<dbReference type="GO" id="GO:0005525">
    <property type="term" value="F:GTP binding"/>
    <property type="evidence" value="ECO:0007669"/>
    <property type="project" value="UniProtKB-KW"/>
</dbReference>
<dbReference type="InterPro" id="IPR009000">
    <property type="entry name" value="Transl_B-barrel_sf"/>
</dbReference>
<evidence type="ECO:0000256" key="2">
    <source>
        <dbReference type="ARBA" id="ARBA00022540"/>
    </source>
</evidence>
<dbReference type="GO" id="GO:0003743">
    <property type="term" value="F:translation initiation factor activity"/>
    <property type="evidence" value="ECO:0007669"/>
    <property type="project" value="UniProtKB-KW"/>
</dbReference>
<dbReference type="Pfam" id="PF00009">
    <property type="entry name" value="GTP_EFTU"/>
    <property type="match status" value="1"/>
</dbReference>
<dbReference type="SUPFAM" id="SSF52540">
    <property type="entry name" value="P-loop containing nucleoside triphosphate hydrolases"/>
    <property type="match status" value="1"/>
</dbReference>
<proteinExistence type="inferred from homology"/>
<dbReference type="FunFam" id="3.40.50.10050:FF:000001">
    <property type="entry name" value="Translation initiation factor IF-2"/>
    <property type="match status" value="1"/>
</dbReference>
<comment type="function">
    <text evidence="6">One of the essential components for the initiation of protein synthesis. Protects formylmethionyl-tRNA from spontaneous hydrolysis and promotes its binding to the 30S ribosomal subunits. Also involved in the hydrolysis of GTP during the formation of the 70S ribosomal complex.</text>
</comment>
<evidence type="ECO:0000256" key="3">
    <source>
        <dbReference type="ARBA" id="ARBA00022741"/>
    </source>
</evidence>
<evidence type="ECO:0000256" key="1">
    <source>
        <dbReference type="ARBA" id="ARBA00007733"/>
    </source>
</evidence>
<dbReference type="InterPro" id="IPR023115">
    <property type="entry name" value="TIF_IF2_dom3"/>
</dbReference>
<accession>A0A1I8AIX7</accession>
<dbReference type="Gene3D" id="3.40.50.300">
    <property type="entry name" value="P-loop containing nucleotide triphosphate hydrolases"/>
    <property type="match status" value="1"/>
</dbReference>
<keyword evidence="5" id="KW-0342">GTP-binding</keyword>